<dbReference type="EMBL" id="BK032817">
    <property type="protein sequence ID" value="DAF61837.1"/>
    <property type="molecule type" value="Genomic_DNA"/>
</dbReference>
<evidence type="ECO:0000313" key="1">
    <source>
        <dbReference type="EMBL" id="DAF61837.1"/>
    </source>
</evidence>
<reference evidence="1" key="1">
    <citation type="journal article" date="2021" name="Proc. Natl. Acad. Sci. U.S.A.">
        <title>A Catalog of Tens of Thousands of Viruses from Human Metagenomes Reveals Hidden Associations with Chronic Diseases.</title>
        <authorList>
            <person name="Tisza M.J."/>
            <person name="Buck C.B."/>
        </authorList>
    </citation>
    <scope>NUCLEOTIDE SEQUENCE</scope>
    <source>
        <strain evidence="1">CtbgC51</strain>
    </source>
</reference>
<organism evidence="1">
    <name type="scientific">Siphoviridae sp. ctbgC51</name>
    <dbReference type="NCBI Taxonomy" id="2827901"/>
    <lineage>
        <taxon>Viruses</taxon>
        <taxon>Duplodnaviria</taxon>
        <taxon>Heunggongvirae</taxon>
        <taxon>Uroviricota</taxon>
        <taxon>Caudoviricetes</taxon>
    </lineage>
</organism>
<protein>
    <submittedName>
        <fullName evidence="1">Uncharacterized protein</fullName>
    </submittedName>
</protein>
<name>A0A8S5TET5_9CAUD</name>
<accession>A0A8S5TET5</accession>
<proteinExistence type="predicted"/>
<sequence>MMDKHLIYKEDALEIVRRTSGDYAAAFAEISRLPAVDAVQVTRCRDCDGLRAEISWCGTYVRCGFRDATGLNMPEDGFCSLGKGGQ</sequence>